<dbReference type="FunFam" id="1.10.1670.10:FF:000001">
    <property type="entry name" value="Endonuclease III"/>
    <property type="match status" value="1"/>
</dbReference>
<evidence type="ECO:0000256" key="6">
    <source>
        <dbReference type="ARBA" id="ARBA00023004"/>
    </source>
</evidence>
<dbReference type="STRING" id="448385.sce3915"/>
<protein>
    <recommendedName>
        <fullName evidence="12">Endonuclease III</fullName>
        <ecNumber evidence="12">4.2.99.18</ecNumber>
    </recommendedName>
    <alternativeName>
        <fullName evidence="12">DNA-(apurinic or apyrimidinic site) lyase</fullName>
    </alternativeName>
</protein>
<dbReference type="InterPro" id="IPR000445">
    <property type="entry name" value="HhH_motif"/>
</dbReference>
<dbReference type="InterPro" id="IPR004035">
    <property type="entry name" value="Endouclease-III_FeS-bd_BS"/>
</dbReference>
<comment type="catalytic activity">
    <reaction evidence="12">
        <text>2'-deoxyribonucleotide-(2'-deoxyribose 5'-phosphate)-2'-deoxyribonucleotide-DNA = a 3'-end 2'-deoxyribonucleotide-(2,3-dehydro-2,3-deoxyribose 5'-phosphate)-DNA + a 5'-end 5'-phospho-2'-deoxyribonucleoside-DNA + H(+)</text>
        <dbReference type="Rhea" id="RHEA:66592"/>
        <dbReference type="Rhea" id="RHEA-COMP:13180"/>
        <dbReference type="Rhea" id="RHEA-COMP:16897"/>
        <dbReference type="Rhea" id="RHEA-COMP:17067"/>
        <dbReference type="ChEBI" id="CHEBI:15378"/>
        <dbReference type="ChEBI" id="CHEBI:136412"/>
        <dbReference type="ChEBI" id="CHEBI:157695"/>
        <dbReference type="ChEBI" id="CHEBI:167181"/>
        <dbReference type="EC" id="4.2.99.18"/>
    </reaction>
</comment>
<gene>
    <name evidence="15" type="primary">nth1</name>
    <name evidence="12" type="synonym">nth</name>
    <name evidence="15" type="ordered locus">sce3915</name>
</gene>
<dbReference type="Gene3D" id="1.10.340.30">
    <property type="entry name" value="Hypothetical protein, domain 2"/>
    <property type="match status" value="1"/>
</dbReference>
<dbReference type="InterPro" id="IPR011257">
    <property type="entry name" value="DNA_glycosylase"/>
</dbReference>
<evidence type="ECO:0000256" key="1">
    <source>
        <dbReference type="ARBA" id="ARBA00008343"/>
    </source>
</evidence>
<dbReference type="GO" id="GO:0019104">
    <property type="term" value="F:DNA N-glycosylase activity"/>
    <property type="evidence" value="ECO:0007669"/>
    <property type="project" value="UniProtKB-UniRule"/>
</dbReference>
<dbReference type="SMART" id="SM00478">
    <property type="entry name" value="ENDO3c"/>
    <property type="match status" value="1"/>
</dbReference>
<evidence type="ECO:0000259" key="14">
    <source>
        <dbReference type="SMART" id="SM00478"/>
    </source>
</evidence>
<feature type="region of interest" description="Disordered" evidence="13">
    <location>
        <begin position="1"/>
        <end position="32"/>
    </location>
</feature>
<dbReference type="GO" id="GO:0046872">
    <property type="term" value="F:metal ion binding"/>
    <property type="evidence" value="ECO:0007669"/>
    <property type="project" value="UniProtKB-KW"/>
</dbReference>
<dbReference type="PANTHER" id="PTHR10359">
    <property type="entry name" value="A/G-SPECIFIC ADENINE GLYCOSYLASE/ENDONUCLEASE III"/>
    <property type="match status" value="1"/>
</dbReference>
<comment type="similarity">
    <text evidence="1 12">Belongs to the Nth/MutY family.</text>
</comment>
<evidence type="ECO:0000256" key="10">
    <source>
        <dbReference type="ARBA" id="ARBA00023239"/>
    </source>
</evidence>
<dbReference type="KEGG" id="scl:sce3915"/>
<dbReference type="FunFam" id="1.10.340.30:FF:000001">
    <property type="entry name" value="Endonuclease III"/>
    <property type="match status" value="1"/>
</dbReference>
<dbReference type="GO" id="GO:0003677">
    <property type="term" value="F:DNA binding"/>
    <property type="evidence" value="ECO:0007669"/>
    <property type="project" value="UniProtKB-UniRule"/>
</dbReference>
<evidence type="ECO:0000256" key="4">
    <source>
        <dbReference type="ARBA" id="ARBA00022763"/>
    </source>
</evidence>
<keyword evidence="16" id="KW-1185">Reference proteome</keyword>
<dbReference type="EC" id="4.2.99.18" evidence="12"/>
<comment type="cofactor">
    <cofactor evidence="12">
        <name>[4Fe-4S] cluster</name>
        <dbReference type="ChEBI" id="CHEBI:49883"/>
    </cofactor>
    <text evidence="12">Binds 1 [4Fe-4S] cluster.</text>
</comment>
<feature type="binding site" evidence="12">
    <location>
        <position position="216"/>
    </location>
    <ligand>
        <name>[4Fe-4S] cluster</name>
        <dbReference type="ChEBI" id="CHEBI:49883"/>
    </ligand>
</feature>
<dbReference type="GO" id="GO:0006285">
    <property type="term" value="P:base-excision repair, AP site formation"/>
    <property type="evidence" value="ECO:0007669"/>
    <property type="project" value="TreeGrafter"/>
</dbReference>
<feature type="compositionally biased region" description="Basic and acidic residues" evidence="13">
    <location>
        <begin position="1"/>
        <end position="10"/>
    </location>
</feature>
<keyword evidence="3 12" id="KW-0479">Metal-binding</keyword>
<organism evidence="15 16">
    <name type="scientific">Sorangium cellulosum (strain So ce56)</name>
    <name type="common">Polyangium cellulosum (strain So ce56)</name>
    <dbReference type="NCBI Taxonomy" id="448385"/>
    <lineage>
        <taxon>Bacteria</taxon>
        <taxon>Pseudomonadati</taxon>
        <taxon>Myxococcota</taxon>
        <taxon>Polyangia</taxon>
        <taxon>Polyangiales</taxon>
        <taxon>Polyangiaceae</taxon>
        <taxon>Sorangium</taxon>
    </lineage>
</organism>
<feature type="domain" description="HhH-GPD" evidence="14">
    <location>
        <begin position="64"/>
        <end position="214"/>
    </location>
</feature>
<dbReference type="Gene3D" id="1.10.1670.10">
    <property type="entry name" value="Helix-hairpin-Helix base-excision DNA repair enzymes (C-terminal)"/>
    <property type="match status" value="1"/>
</dbReference>
<dbReference type="InterPro" id="IPR023170">
    <property type="entry name" value="HhH_base_excis_C"/>
</dbReference>
<dbReference type="RefSeq" id="WP_012236545.1">
    <property type="nucleotide sequence ID" value="NC_010162.1"/>
</dbReference>
<dbReference type="HOGENOM" id="CLU_012862_3_3_7"/>
<evidence type="ECO:0000256" key="8">
    <source>
        <dbReference type="ARBA" id="ARBA00023125"/>
    </source>
</evidence>
<evidence type="ECO:0000256" key="5">
    <source>
        <dbReference type="ARBA" id="ARBA00022801"/>
    </source>
</evidence>
<keyword evidence="15" id="KW-0540">Nuclease</keyword>
<dbReference type="Pfam" id="PF10576">
    <property type="entry name" value="EndIII_4Fe-2S"/>
    <property type="match status" value="1"/>
</dbReference>
<keyword evidence="2 12" id="KW-0004">4Fe-4S</keyword>
<evidence type="ECO:0000313" key="15">
    <source>
        <dbReference type="EMBL" id="CAN94075.1"/>
    </source>
</evidence>
<feature type="binding site" evidence="12">
    <location>
        <position position="223"/>
    </location>
    <ligand>
        <name>[4Fe-4S] cluster</name>
        <dbReference type="ChEBI" id="CHEBI:49883"/>
    </ligand>
</feature>
<keyword evidence="6 12" id="KW-0408">Iron</keyword>
<dbReference type="NCBIfam" id="TIGR01083">
    <property type="entry name" value="nth"/>
    <property type="match status" value="1"/>
</dbReference>
<feature type="binding site" evidence="12">
    <location>
        <position position="232"/>
    </location>
    <ligand>
        <name>[4Fe-4S] cluster</name>
        <dbReference type="ChEBI" id="CHEBI:49883"/>
    </ligand>
</feature>
<accession>A9EQ00</accession>
<keyword evidence="8 12" id="KW-0238">DNA-binding</keyword>
<dbReference type="BioCyc" id="SCEL448385:SCE_RS20075-MONOMER"/>
<dbReference type="InterPro" id="IPR004036">
    <property type="entry name" value="Endonuclease-III-like_CS2"/>
</dbReference>
<evidence type="ECO:0000256" key="7">
    <source>
        <dbReference type="ARBA" id="ARBA00023014"/>
    </source>
</evidence>
<dbReference type="GO" id="GO:0140078">
    <property type="term" value="F:class I DNA-(apurinic or apyrimidinic site) endonuclease activity"/>
    <property type="evidence" value="ECO:0007669"/>
    <property type="project" value="UniProtKB-EC"/>
</dbReference>
<feature type="binding site" evidence="12">
    <location>
        <position position="226"/>
    </location>
    <ligand>
        <name>[4Fe-4S] cluster</name>
        <dbReference type="ChEBI" id="CHEBI:49883"/>
    </ligand>
</feature>
<dbReference type="CDD" id="cd00056">
    <property type="entry name" value="ENDO3c"/>
    <property type="match status" value="1"/>
</dbReference>
<keyword evidence="7 12" id="KW-0411">Iron-sulfur</keyword>
<dbReference type="InterPro" id="IPR003651">
    <property type="entry name" value="Endonuclease3_FeS-loop_motif"/>
</dbReference>
<dbReference type="AlphaFoldDB" id="A9EQ00"/>
<dbReference type="EMBL" id="AM746676">
    <property type="protein sequence ID" value="CAN94075.1"/>
    <property type="molecule type" value="Genomic_DNA"/>
</dbReference>
<dbReference type="InterPro" id="IPR003265">
    <property type="entry name" value="HhH-GPD_domain"/>
</dbReference>
<evidence type="ECO:0000256" key="2">
    <source>
        <dbReference type="ARBA" id="ARBA00022485"/>
    </source>
</evidence>
<dbReference type="eggNOG" id="COG0177">
    <property type="taxonomic scope" value="Bacteria"/>
</dbReference>
<proteinExistence type="inferred from homology"/>
<feature type="compositionally biased region" description="Low complexity" evidence="13">
    <location>
        <begin position="13"/>
        <end position="32"/>
    </location>
</feature>
<evidence type="ECO:0000256" key="3">
    <source>
        <dbReference type="ARBA" id="ARBA00022723"/>
    </source>
</evidence>
<evidence type="ECO:0000313" key="16">
    <source>
        <dbReference type="Proteomes" id="UP000002139"/>
    </source>
</evidence>
<keyword evidence="9 12" id="KW-0234">DNA repair</keyword>
<dbReference type="Pfam" id="PF00633">
    <property type="entry name" value="HHH"/>
    <property type="match status" value="1"/>
</dbReference>
<dbReference type="PROSITE" id="PS01155">
    <property type="entry name" value="ENDONUCLEASE_III_2"/>
    <property type="match status" value="1"/>
</dbReference>
<dbReference type="PANTHER" id="PTHR10359:SF18">
    <property type="entry name" value="ENDONUCLEASE III"/>
    <property type="match status" value="1"/>
</dbReference>
<evidence type="ECO:0000256" key="9">
    <source>
        <dbReference type="ARBA" id="ARBA00023204"/>
    </source>
</evidence>
<keyword evidence="4 12" id="KW-0227">DNA damage</keyword>
<comment type="function">
    <text evidence="12">DNA repair enzyme that has both DNA N-glycosylase activity and AP-lyase activity. The DNA N-glycosylase activity releases various damaged pyrimidines from DNA by cleaving the N-glycosidic bond, leaving an AP (apurinic/apyrimidinic) site. The AP-lyase activity cleaves the phosphodiester bond 3' to the AP site by a beta-elimination, leaving a 3'-terminal unsaturated sugar and a product with a terminal 5'-phosphate.</text>
</comment>
<dbReference type="Pfam" id="PF00730">
    <property type="entry name" value="HhH-GPD"/>
    <property type="match status" value="1"/>
</dbReference>
<sequence length="253" mass="27168">MAAKTREPRPRKAAAVADATRPTAARAATSTPPATFARLRALHPDAHCELDHRSSFELLVATVLSAQTTDVLVNKVTPHLFGAYPDARALASADAAEVGALLKRLGMGMFNQKGKNIVGLARGLIERHGGEVPRTLAELVKLPGVGRKTANVVLGVAFGAPEGVVVDTHVQRLSQRLGWTTSDKPEQIERDLVALFPRRDWDMLSHTLIFHGRRICFARKPACGGCGISDACPSAFRAENVGRKPPRRRGAAP</sequence>
<dbReference type="HAMAP" id="MF_00942">
    <property type="entry name" value="Nth"/>
    <property type="match status" value="1"/>
</dbReference>
<dbReference type="Proteomes" id="UP000002139">
    <property type="component" value="Chromosome"/>
</dbReference>
<evidence type="ECO:0000256" key="13">
    <source>
        <dbReference type="SAM" id="MobiDB-lite"/>
    </source>
</evidence>
<keyword evidence="10 12" id="KW-0456">Lyase</keyword>
<keyword evidence="11 12" id="KW-0326">Glycosidase</keyword>
<keyword evidence="15" id="KW-0255">Endonuclease</keyword>
<dbReference type="PROSITE" id="PS00764">
    <property type="entry name" value="ENDONUCLEASE_III_1"/>
    <property type="match status" value="1"/>
</dbReference>
<dbReference type="GO" id="GO:0051539">
    <property type="term" value="F:4 iron, 4 sulfur cluster binding"/>
    <property type="evidence" value="ECO:0007669"/>
    <property type="project" value="UniProtKB-UniRule"/>
</dbReference>
<reference evidence="15 16" key="1">
    <citation type="journal article" date="2007" name="Nat. Biotechnol.">
        <title>Complete genome sequence of the myxobacterium Sorangium cellulosum.</title>
        <authorList>
            <person name="Schneiker S."/>
            <person name="Perlova O."/>
            <person name="Kaiser O."/>
            <person name="Gerth K."/>
            <person name="Alici A."/>
            <person name="Altmeyer M.O."/>
            <person name="Bartels D."/>
            <person name="Bekel T."/>
            <person name="Beyer S."/>
            <person name="Bode E."/>
            <person name="Bode H.B."/>
            <person name="Bolten C.J."/>
            <person name="Choudhuri J.V."/>
            <person name="Doss S."/>
            <person name="Elnakady Y.A."/>
            <person name="Frank B."/>
            <person name="Gaigalat L."/>
            <person name="Goesmann A."/>
            <person name="Groeger C."/>
            <person name="Gross F."/>
            <person name="Jelsbak L."/>
            <person name="Jelsbak L."/>
            <person name="Kalinowski J."/>
            <person name="Kegler C."/>
            <person name="Knauber T."/>
            <person name="Konietzny S."/>
            <person name="Kopp M."/>
            <person name="Krause L."/>
            <person name="Krug D."/>
            <person name="Linke B."/>
            <person name="Mahmud T."/>
            <person name="Martinez-Arias R."/>
            <person name="McHardy A.C."/>
            <person name="Merai M."/>
            <person name="Meyer F."/>
            <person name="Mormann S."/>
            <person name="Munoz-Dorado J."/>
            <person name="Perez J."/>
            <person name="Pradella S."/>
            <person name="Rachid S."/>
            <person name="Raddatz G."/>
            <person name="Rosenau F."/>
            <person name="Rueckert C."/>
            <person name="Sasse F."/>
            <person name="Scharfe M."/>
            <person name="Schuster S.C."/>
            <person name="Suen G."/>
            <person name="Treuner-Lange A."/>
            <person name="Velicer G.J."/>
            <person name="Vorholter F.-J."/>
            <person name="Weissman K.J."/>
            <person name="Welch R.D."/>
            <person name="Wenzel S.C."/>
            <person name="Whitworth D.E."/>
            <person name="Wilhelm S."/>
            <person name="Wittmann C."/>
            <person name="Bloecker H."/>
            <person name="Puehler A."/>
            <person name="Mueller R."/>
        </authorList>
    </citation>
    <scope>NUCLEOTIDE SEQUENCE [LARGE SCALE GENOMIC DNA]</scope>
    <source>
        <strain evidence="16">So ce56</strain>
    </source>
</reference>
<dbReference type="SUPFAM" id="SSF48150">
    <property type="entry name" value="DNA-glycosylase"/>
    <property type="match status" value="1"/>
</dbReference>
<dbReference type="InterPro" id="IPR005759">
    <property type="entry name" value="Nth"/>
</dbReference>
<keyword evidence="5 12" id="KW-0378">Hydrolase</keyword>
<evidence type="ECO:0000256" key="11">
    <source>
        <dbReference type="ARBA" id="ARBA00023295"/>
    </source>
</evidence>
<evidence type="ECO:0000256" key="12">
    <source>
        <dbReference type="HAMAP-Rule" id="MF_00942"/>
    </source>
</evidence>
<name>A9EQ00_SORC5</name>
<dbReference type="SMART" id="SM00525">
    <property type="entry name" value="FES"/>
    <property type="match status" value="1"/>
</dbReference>